<dbReference type="EMBL" id="QPEX01000045">
    <property type="protein sequence ID" value="RCS41120.1"/>
    <property type="molecule type" value="Genomic_DNA"/>
</dbReference>
<evidence type="ECO:0000256" key="3">
    <source>
        <dbReference type="ARBA" id="ARBA00022679"/>
    </source>
</evidence>
<dbReference type="InterPro" id="IPR029064">
    <property type="entry name" value="Ribosomal_eL30-like_sf"/>
</dbReference>
<accession>A0A368KNM7</accession>
<sequence length="275" mass="29769">MKPPVREALGMEIIRSLQNAQIKAAVKLRDRRGRTQQQRTIIDGLREIRRALECGFPIETIFLNPEALSGPEAGPFSRTLAEHPETAITHVSSEVMAKLSFGERLEGAVAVAKLFQRNLQDVKLPRCPLIAVIEQVEKPGNVGAILRTVDAVGANLLISADGQTDLFNPNAIRASLGTIFSVPVVDATSEETIEFLQGQGVQMLAARVDGSIPYTTVDMTQPTALILGSEAHGLSDKWHQAGITNIHLPMHGIADSLNVSTTAAVLLYEALRQRS</sequence>
<keyword evidence="3 5" id="KW-0808">Transferase</keyword>
<organism evidence="5 6">
    <name type="scientific">Bremerella cremea</name>
    <dbReference type="NCBI Taxonomy" id="1031537"/>
    <lineage>
        <taxon>Bacteria</taxon>
        <taxon>Pseudomonadati</taxon>
        <taxon>Planctomycetota</taxon>
        <taxon>Planctomycetia</taxon>
        <taxon>Pirellulales</taxon>
        <taxon>Pirellulaceae</taxon>
        <taxon>Bremerella</taxon>
    </lineage>
</organism>
<dbReference type="SMART" id="SM00967">
    <property type="entry name" value="SpoU_sub_bind"/>
    <property type="match status" value="1"/>
</dbReference>
<dbReference type="Pfam" id="PF00588">
    <property type="entry name" value="SpoU_methylase"/>
    <property type="match status" value="1"/>
</dbReference>
<dbReference type="PANTHER" id="PTHR43191:SF2">
    <property type="entry name" value="RRNA METHYLTRANSFERASE 3, MITOCHONDRIAL"/>
    <property type="match status" value="1"/>
</dbReference>
<dbReference type="Gene3D" id="3.40.1280.10">
    <property type="match status" value="1"/>
</dbReference>
<name>A0A368KNM7_9BACT</name>
<dbReference type="InterPro" id="IPR051259">
    <property type="entry name" value="rRNA_Methyltransferase"/>
</dbReference>
<dbReference type="GO" id="GO:0005737">
    <property type="term" value="C:cytoplasm"/>
    <property type="evidence" value="ECO:0007669"/>
    <property type="project" value="UniProtKB-ARBA"/>
</dbReference>
<evidence type="ECO:0000256" key="2">
    <source>
        <dbReference type="ARBA" id="ARBA00022603"/>
    </source>
</evidence>
<dbReference type="Proteomes" id="UP000253562">
    <property type="component" value="Unassembled WGS sequence"/>
</dbReference>
<comment type="caution">
    <text evidence="5">The sequence shown here is derived from an EMBL/GenBank/DDBJ whole genome shotgun (WGS) entry which is preliminary data.</text>
</comment>
<dbReference type="GO" id="GO:0008173">
    <property type="term" value="F:RNA methyltransferase activity"/>
    <property type="evidence" value="ECO:0007669"/>
    <property type="project" value="InterPro"/>
</dbReference>
<dbReference type="InterPro" id="IPR001537">
    <property type="entry name" value="SpoU_MeTrfase"/>
</dbReference>
<dbReference type="InterPro" id="IPR053888">
    <property type="entry name" value="MRM3-like_sub_bind"/>
</dbReference>
<dbReference type="AlphaFoldDB" id="A0A368KNM7"/>
<dbReference type="GO" id="GO:0032259">
    <property type="term" value="P:methylation"/>
    <property type="evidence" value="ECO:0007669"/>
    <property type="project" value="UniProtKB-KW"/>
</dbReference>
<dbReference type="GO" id="GO:0006396">
    <property type="term" value="P:RNA processing"/>
    <property type="evidence" value="ECO:0007669"/>
    <property type="project" value="InterPro"/>
</dbReference>
<evidence type="ECO:0000313" key="5">
    <source>
        <dbReference type="EMBL" id="RCS41120.1"/>
    </source>
</evidence>
<evidence type="ECO:0000256" key="1">
    <source>
        <dbReference type="ARBA" id="ARBA00007228"/>
    </source>
</evidence>
<dbReference type="PANTHER" id="PTHR43191">
    <property type="entry name" value="RRNA METHYLTRANSFERASE 3"/>
    <property type="match status" value="1"/>
</dbReference>
<dbReference type="InterPro" id="IPR013123">
    <property type="entry name" value="SpoU_subst-bd"/>
</dbReference>
<dbReference type="InterPro" id="IPR029028">
    <property type="entry name" value="Alpha/beta_knot_MTases"/>
</dbReference>
<feature type="domain" description="RNA 2-O ribose methyltransferase substrate binding" evidence="4">
    <location>
        <begin position="41"/>
        <end position="118"/>
    </location>
</feature>
<dbReference type="SUPFAM" id="SSF55315">
    <property type="entry name" value="L30e-like"/>
    <property type="match status" value="1"/>
</dbReference>
<dbReference type="Gene3D" id="3.30.1330.30">
    <property type="match status" value="1"/>
</dbReference>
<dbReference type="GO" id="GO:0003723">
    <property type="term" value="F:RNA binding"/>
    <property type="evidence" value="ECO:0007669"/>
    <property type="project" value="InterPro"/>
</dbReference>
<keyword evidence="2 5" id="KW-0489">Methyltransferase</keyword>
<protein>
    <submittedName>
        <fullName evidence="5">RNA methyltransferase</fullName>
    </submittedName>
</protein>
<dbReference type="Pfam" id="PF22435">
    <property type="entry name" value="MRM3-like_sub_bind"/>
    <property type="match status" value="1"/>
</dbReference>
<dbReference type="CDD" id="cd18104">
    <property type="entry name" value="SpoU-like_RNA-MTase"/>
    <property type="match status" value="1"/>
</dbReference>
<reference evidence="5 6" key="1">
    <citation type="submission" date="2018-07" db="EMBL/GenBank/DDBJ databases">
        <title>Comparative genomes isolates from brazilian mangrove.</title>
        <authorList>
            <person name="De Araujo J.E."/>
            <person name="Taketani R.G."/>
            <person name="Silva M.C.P."/>
            <person name="Lourenco M.V."/>
            <person name="Oliveira V.M."/>
            <person name="Andreote F.D."/>
        </authorList>
    </citation>
    <scope>NUCLEOTIDE SEQUENCE [LARGE SCALE GENOMIC DNA]</scope>
    <source>
        <strain evidence="5 6">HEX PRIS-MGV</strain>
    </source>
</reference>
<evidence type="ECO:0000313" key="6">
    <source>
        <dbReference type="Proteomes" id="UP000253562"/>
    </source>
</evidence>
<dbReference type="SUPFAM" id="SSF75217">
    <property type="entry name" value="alpha/beta knot"/>
    <property type="match status" value="1"/>
</dbReference>
<dbReference type="InterPro" id="IPR029026">
    <property type="entry name" value="tRNA_m1G_MTases_N"/>
</dbReference>
<proteinExistence type="inferred from homology"/>
<evidence type="ECO:0000259" key="4">
    <source>
        <dbReference type="SMART" id="SM00967"/>
    </source>
</evidence>
<comment type="similarity">
    <text evidence="1">Belongs to the class IV-like SAM-binding methyltransferase superfamily. RNA methyltransferase TrmH family.</text>
</comment>
<gene>
    <name evidence="5" type="ORF">DTL42_21320</name>
</gene>